<dbReference type="Pfam" id="PF17982">
    <property type="entry name" value="C5HCH"/>
    <property type="match status" value="1"/>
</dbReference>
<feature type="compositionally biased region" description="Polar residues" evidence="14">
    <location>
        <begin position="57"/>
        <end position="70"/>
    </location>
</feature>
<feature type="compositionally biased region" description="Polar residues" evidence="14">
    <location>
        <begin position="1832"/>
        <end position="1851"/>
    </location>
</feature>
<dbReference type="CDD" id="cd15566">
    <property type="entry name" value="PHD3_NSD"/>
    <property type="match status" value="1"/>
</dbReference>
<keyword evidence="11" id="KW-0805">Transcription regulation</keyword>
<dbReference type="InterPro" id="IPR046341">
    <property type="entry name" value="SET_dom_sf"/>
</dbReference>
<feature type="compositionally biased region" description="Low complexity" evidence="14">
    <location>
        <begin position="371"/>
        <end position="387"/>
    </location>
</feature>
<feature type="compositionally biased region" description="Pro residues" evidence="14">
    <location>
        <begin position="1811"/>
        <end position="1827"/>
    </location>
</feature>
<dbReference type="InterPro" id="IPR006560">
    <property type="entry name" value="AWS_dom"/>
</dbReference>
<feature type="compositionally biased region" description="Basic and acidic residues" evidence="14">
    <location>
        <begin position="1027"/>
        <end position="1036"/>
    </location>
</feature>
<feature type="compositionally biased region" description="Low complexity" evidence="14">
    <location>
        <begin position="399"/>
        <end position="414"/>
    </location>
</feature>
<dbReference type="PANTHER" id="PTHR22884">
    <property type="entry name" value="SET DOMAIN PROTEINS"/>
    <property type="match status" value="1"/>
</dbReference>
<organism evidence="18 19">
    <name type="scientific">Trichobilharzia regenti</name>
    <name type="common">Nasal bird schistosome</name>
    <dbReference type="NCBI Taxonomy" id="157069"/>
    <lineage>
        <taxon>Eukaryota</taxon>
        <taxon>Metazoa</taxon>
        <taxon>Spiralia</taxon>
        <taxon>Lophotrochozoa</taxon>
        <taxon>Platyhelminthes</taxon>
        <taxon>Trematoda</taxon>
        <taxon>Digenea</taxon>
        <taxon>Strigeidida</taxon>
        <taxon>Schistosomatoidea</taxon>
        <taxon>Schistosomatidae</taxon>
        <taxon>Trichobilharzia</taxon>
    </lineage>
</organism>
<evidence type="ECO:0000256" key="9">
    <source>
        <dbReference type="ARBA" id="ARBA00022771"/>
    </source>
</evidence>
<feature type="compositionally biased region" description="Acidic residues" evidence="14">
    <location>
        <begin position="1913"/>
        <end position="1966"/>
    </location>
</feature>
<feature type="compositionally biased region" description="Polar residues" evidence="14">
    <location>
        <begin position="943"/>
        <end position="959"/>
    </location>
</feature>
<dbReference type="InterPro" id="IPR055198">
    <property type="entry name" value="NSD_PHD"/>
</dbReference>
<keyword evidence="7" id="KW-0479">Metal-binding</keyword>
<feature type="compositionally biased region" description="Low complexity" evidence="14">
    <location>
        <begin position="1616"/>
        <end position="1625"/>
    </location>
</feature>
<keyword evidence="3" id="KW-0158">Chromosome</keyword>
<dbReference type="SMART" id="SM00508">
    <property type="entry name" value="PostSET"/>
    <property type="match status" value="1"/>
</dbReference>
<dbReference type="WBParaSite" id="TREG1_106340.1">
    <property type="protein sequence ID" value="TREG1_106340.1"/>
    <property type="gene ID" value="TREG1_106340"/>
</dbReference>
<dbReference type="SMART" id="SM00570">
    <property type="entry name" value="AWS"/>
    <property type="match status" value="1"/>
</dbReference>
<feature type="domain" description="SET" evidence="15">
    <location>
        <begin position="1282"/>
        <end position="1400"/>
    </location>
</feature>
<feature type="region of interest" description="Disordered" evidence="14">
    <location>
        <begin position="1"/>
        <end position="72"/>
    </location>
</feature>
<sequence length="2048" mass="227881">MDDDSPINSPYHTTGPYSDTSFEDMSSEHSSDSSSDDFSDIDWEYNESLIKPELADGSTNSPEATTSYSEISGFYGHEEIKQKLESMNYCSPQKSLPLSDYYMSLDSSSDEPEHKPQPFVHYYNDDSSSDEAKRGEKSEEEVKSVKTTFKRNMNFNTKIFNKGHVQQSSLTSVARKKTMLAKAVSRKLLYSKLSRRTPIPSTENTNLWQVGELVWARSLPPDNFPWWPAIVVAKPKKYSVSETIPTYRVCLLGLIRPLTFLTLPQTRLRLYAGREEYESFYRKTILEATNKLRALRQFAIQPSLQEAWFRAREAAAEAKLAKPRPAGRLALFPWITDPAFLKLDPLADYVRKNTGKYTLFGKSSRKRTYSEDSSSSSEDSDTSPASDSDADSKGKHGPGSHVSSSTTSGSSVGPRKPLKPSNDDSKNNRTTGLRWIDLANSFEFEKLRFGYTTPKHYFLCCVCGEYHPVWSAGNNNSTTNVSSQSTPRITVGLPSLTPDMNIGLDSQKTYSQSTQSDRVENTVMACAGGCGNYLHLHCAPHIFYRIIKHKNCENNGTDEGGGGGGQCHQQSVTTNSKTAATALSVKDTPTMNGGITESSVQPNPVCSLCLAGLRQCFICYLTHPDASLTTLQTSHSCETPLIYANSEPPVIDKSISDVTLKMEEDTTTTTTTTNESTYHQKDIQPVLESNKSDHQLIRCSVRACRRWFHPSCLRKPPFAIVVRERRAGAFSCPAHTCLACTAETPGTMPRPSAHFIRCVMCPAAYHPGEWCLPAGSKEVAPNLIICPRHSLEDGCKLYCAPPNIQLELPPAALLKMFKPTNVSWCFICSKGGRIICCESCPASFHEECLKIDEVPDKFICEDCTNGRMLRYGEIVWARLPPSLQSYHQRCLKLSVAYNSHRLPGVFRPNEYASLTSGMYWWPGELVHPQHLPTNKHSVKDDGNNNNSQTFAINFQPTSNPTLPTSNNILGSVFVRLYGLTNSLSTKHSRPVYLLTTRARLFPYEEGDDKRRGSSSSSSDDDDDESTESGRGEESYIVRKKVTSSSSSSKQRANRNRRKKQDDGEDEDPLLELNPSNFLVEDSTNNTGNTSNTTTSNNNNNIIKTPESSNNNSFESSNTTSSAHKSTYNHNNSRLSRYPYLRPRRNRYLNDENSSSCNTGLLPNQRTPPSVIRRRKFIYNAAIKQAARGWLKRREKFSKLLGRKRRPDYYKPIKVNWPIGSVRVYRLTDSSEAPLCDCPKDSEDPCGPSSNCINRELHYECLPSACPNGEACRNQRFTKRLYPPQQPFWTGDERGWGLKTLVPIRAGEFVNEYIGDLIDEDEANRRLRFAHENNITNYYMMKLDSQRIIDAGPKGNLSRFMNHSCDPNLNTQKWTVNGDNRIGLFAVRNIAAGEELTFNYNFVALGQERLNCRCGASNCVGFLGARSESSNNNNGHTAQVGTITNSNGTSANCCSESNSSSTVPVNADTARGTRRNTSQGGSTGNSRAGGTEKAHTNKDDGRDSISSKTSISTVSNHSVGNARNSSGSVMNSPACKDKYLETKCFRCGKEQAPVGNRSLQSCELSNSMYPSITTTPSNPNTTNTISSSNKRGLKRELERLVAAVIHHQSPIKHKQSRLSSSNSSSLIKHQKDAQLKSSNMMKTIKIEDEDADDDDGEDEDEVDDEDGDSDDDGKQRLKKPSTSDLIMCSKSDCPKVYHLFCLDLDAPPVSGRWFCPWHHCDACGRPSHVFCSICPSSFCLAHVEGSIIVLPPIVAKRKFRPTNNRSVNNHNNNHSSAENVLLARIVCMSHYELVEEMSKKTTNHGISSVHTPSPPSLTPSSPPPPPAPLLHFNPSTPTSDNNNHHNSLNEETGQSEKDDKENSKVSKIEDNAVESDEDNGGGGVERHEDEEDDDEEGVEMDEDKASVEFKEDDVQSIEGIEIDEEREGVDEDTEIMDDEREEDLERGEEEEEEERMEEDVDNNDDVEQLNSEKSSELLTLRPYSTIGSSICQSIELNTLHDDITTTITNDNNNDDDDSNSSNNNNISNRSQSSPPAIVPTSPYLSAIFE</sequence>
<dbReference type="InterPro" id="IPR041306">
    <property type="entry name" value="C5HCH"/>
</dbReference>
<dbReference type="InterPro" id="IPR003616">
    <property type="entry name" value="Post-SET_dom"/>
</dbReference>
<keyword evidence="18" id="KW-1185">Reference proteome</keyword>
<dbReference type="SMART" id="SM00249">
    <property type="entry name" value="PHD"/>
    <property type="match status" value="4"/>
</dbReference>
<evidence type="ECO:0000256" key="4">
    <source>
        <dbReference type="ARBA" id="ARBA00022603"/>
    </source>
</evidence>
<feature type="compositionally biased region" description="Polar residues" evidence="14">
    <location>
        <begin position="1474"/>
        <end position="1487"/>
    </location>
</feature>
<evidence type="ECO:0000256" key="3">
    <source>
        <dbReference type="ARBA" id="ARBA00022454"/>
    </source>
</evidence>
<dbReference type="InterPro" id="IPR001965">
    <property type="entry name" value="Znf_PHD"/>
</dbReference>
<dbReference type="SUPFAM" id="SSF57903">
    <property type="entry name" value="FYVE/PHD zinc finger"/>
    <property type="match status" value="3"/>
</dbReference>
<feature type="compositionally biased region" description="Low complexity" evidence="14">
    <location>
        <begin position="1570"/>
        <end position="1588"/>
    </location>
</feature>
<dbReference type="GO" id="GO:0016279">
    <property type="term" value="F:protein-lysine N-methyltransferase activity"/>
    <property type="evidence" value="ECO:0007669"/>
    <property type="project" value="UniProtKB-ARBA"/>
</dbReference>
<evidence type="ECO:0000259" key="17">
    <source>
        <dbReference type="PROSITE" id="PS51215"/>
    </source>
</evidence>
<feature type="compositionally biased region" description="Basic and acidic residues" evidence="14">
    <location>
        <begin position="1489"/>
        <end position="1504"/>
    </location>
</feature>
<feature type="compositionally biased region" description="Polar residues" evidence="14">
    <location>
        <begin position="1150"/>
        <end position="1167"/>
    </location>
</feature>
<dbReference type="Gene3D" id="2.30.30.140">
    <property type="match status" value="1"/>
</dbReference>
<evidence type="ECO:0000256" key="6">
    <source>
        <dbReference type="ARBA" id="ARBA00022691"/>
    </source>
</evidence>
<keyword evidence="6" id="KW-0949">S-adenosyl-L-methionine</keyword>
<evidence type="ECO:0000256" key="10">
    <source>
        <dbReference type="ARBA" id="ARBA00022833"/>
    </source>
</evidence>
<dbReference type="InterPro" id="IPR011011">
    <property type="entry name" value="Znf_FYVE_PHD"/>
</dbReference>
<feature type="compositionally biased region" description="Low complexity" evidence="14">
    <location>
        <begin position="2018"/>
        <end position="2027"/>
    </location>
</feature>
<keyword evidence="10" id="KW-0862">Zinc</keyword>
<feature type="compositionally biased region" description="Acidic residues" evidence="14">
    <location>
        <begin position="1646"/>
        <end position="1670"/>
    </location>
</feature>
<protein>
    <recommendedName>
        <fullName evidence="20">Histone-lysine N-methyltransferase</fullName>
    </recommendedName>
</protein>
<feature type="compositionally biased region" description="Basic and acidic residues" evidence="14">
    <location>
        <begin position="1902"/>
        <end position="1912"/>
    </location>
</feature>
<dbReference type="Gene3D" id="3.30.40.10">
    <property type="entry name" value="Zinc/RING finger domain, C3HC4 (zinc finger)"/>
    <property type="match status" value="3"/>
</dbReference>
<feature type="domain" description="Post-SET" evidence="16">
    <location>
        <begin position="1407"/>
        <end position="1423"/>
    </location>
</feature>
<keyword evidence="4" id="KW-0489">Methyltransferase</keyword>
<dbReference type="CDD" id="cd05162">
    <property type="entry name" value="PWWP"/>
    <property type="match status" value="1"/>
</dbReference>
<evidence type="ECO:0008006" key="20">
    <source>
        <dbReference type="Google" id="ProtNLM"/>
    </source>
</evidence>
<feature type="region of interest" description="Disordered" evidence="14">
    <location>
        <begin position="1453"/>
        <end position="1532"/>
    </location>
</feature>
<feature type="region of interest" description="Disordered" evidence="14">
    <location>
        <begin position="1004"/>
        <end position="1167"/>
    </location>
</feature>
<dbReference type="Proteomes" id="UP000050795">
    <property type="component" value="Unassembled WGS sequence"/>
</dbReference>
<dbReference type="PROSITE" id="PS50868">
    <property type="entry name" value="POST_SET"/>
    <property type="match status" value="1"/>
</dbReference>
<evidence type="ECO:0000256" key="7">
    <source>
        <dbReference type="ARBA" id="ARBA00022723"/>
    </source>
</evidence>
<dbReference type="PROSITE" id="PS01359">
    <property type="entry name" value="ZF_PHD_1"/>
    <property type="match status" value="1"/>
</dbReference>
<feature type="region of interest" description="Disordered" evidence="14">
    <location>
        <begin position="101"/>
        <end position="142"/>
    </location>
</feature>
<dbReference type="InterPro" id="IPR050777">
    <property type="entry name" value="SET2_Histone-Lys_MeTrsfase"/>
</dbReference>
<dbReference type="Pfam" id="PF23004">
    <property type="entry name" value="PHDvar_NSD"/>
    <property type="match status" value="1"/>
</dbReference>
<dbReference type="Gene3D" id="2.170.270.10">
    <property type="entry name" value="SET domain"/>
    <property type="match status" value="1"/>
</dbReference>
<dbReference type="InterPro" id="IPR013083">
    <property type="entry name" value="Znf_RING/FYVE/PHD"/>
</dbReference>
<evidence type="ECO:0000256" key="12">
    <source>
        <dbReference type="ARBA" id="ARBA00023163"/>
    </source>
</evidence>
<comment type="subcellular location">
    <subcellularLocation>
        <location evidence="2">Chromosome</location>
    </subcellularLocation>
    <subcellularLocation>
        <location evidence="1">Nucleus</location>
    </subcellularLocation>
</comment>
<accession>A0AA85IRV6</accession>
<dbReference type="InterPro" id="IPR055197">
    <property type="entry name" value="PHDvar_NSD"/>
</dbReference>
<dbReference type="SUPFAM" id="SSF63748">
    <property type="entry name" value="Tudor/PWWP/MBT"/>
    <property type="match status" value="1"/>
</dbReference>
<keyword evidence="13" id="KW-0539">Nucleus</keyword>
<feature type="compositionally biased region" description="Acidic residues" evidence="14">
    <location>
        <begin position="34"/>
        <end position="45"/>
    </location>
</feature>
<dbReference type="GO" id="GO:0005694">
    <property type="term" value="C:chromosome"/>
    <property type="evidence" value="ECO:0007669"/>
    <property type="project" value="UniProtKB-SubCell"/>
</dbReference>
<feature type="compositionally biased region" description="Basic and acidic residues" evidence="14">
    <location>
        <begin position="130"/>
        <end position="142"/>
    </location>
</feature>
<dbReference type="SUPFAM" id="SSF82199">
    <property type="entry name" value="SET domain"/>
    <property type="match status" value="1"/>
</dbReference>
<dbReference type="CDD" id="cd15567">
    <property type="entry name" value="PHD4_NSD"/>
    <property type="match status" value="1"/>
</dbReference>
<dbReference type="CDD" id="cd19173">
    <property type="entry name" value="SET_NSD"/>
    <property type="match status" value="1"/>
</dbReference>
<dbReference type="SMART" id="SM00317">
    <property type="entry name" value="SET"/>
    <property type="match status" value="1"/>
</dbReference>
<feature type="domain" description="AWS" evidence="17">
    <location>
        <begin position="1230"/>
        <end position="1280"/>
    </location>
</feature>
<feature type="region of interest" description="Disordered" evidence="14">
    <location>
        <begin position="2006"/>
        <end position="2048"/>
    </location>
</feature>
<proteinExistence type="predicted"/>
<feature type="compositionally biased region" description="Low complexity" evidence="14">
    <location>
        <begin position="1082"/>
        <end position="1121"/>
    </location>
</feature>
<name>A0AA85IRV6_TRIRE</name>
<dbReference type="Pfam" id="PF00856">
    <property type="entry name" value="SET"/>
    <property type="match status" value="1"/>
</dbReference>
<feature type="region of interest" description="Disordered" evidence="14">
    <location>
        <begin position="1605"/>
        <end position="1680"/>
    </location>
</feature>
<keyword evidence="12" id="KW-0804">Transcription</keyword>
<keyword evidence="5" id="KW-0808">Transferase</keyword>
<evidence type="ECO:0000256" key="11">
    <source>
        <dbReference type="ARBA" id="ARBA00023015"/>
    </source>
</evidence>
<feature type="compositionally biased region" description="Acidic residues" evidence="14">
    <location>
        <begin position="1887"/>
        <end position="1901"/>
    </location>
</feature>
<dbReference type="GO" id="GO:0008270">
    <property type="term" value="F:zinc ion binding"/>
    <property type="evidence" value="ECO:0007669"/>
    <property type="project" value="UniProtKB-KW"/>
</dbReference>
<reference evidence="19" key="2">
    <citation type="submission" date="2023-11" db="UniProtKB">
        <authorList>
            <consortium name="WormBaseParasite"/>
        </authorList>
    </citation>
    <scope>IDENTIFICATION</scope>
</reference>
<feature type="compositionally biased region" description="Basic and acidic residues" evidence="14">
    <location>
        <begin position="1853"/>
        <end position="1869"/>
    </location>
</feature>
<evidence type="ECO:0000259" key="16">
    <source>
        <dbReference type="PROSITE" id="PS50868"/>
    </source>
</evidence>
<feature type="region of interest" description="Disordered" evidence="14">
    <location>
        <begin position="1570"/>
        <end position="1591"/>
    </location>
</feature>
<feature type="region of interest" description="Disordered" evidence="14">
    <location>
        <begin position="1801"/>
        <end position="1974"/>
    </location>
</feature>
<feature type="region of interest" description="Disordered" evidence="14">
    <location>
        <begin position="932"/>
        <end position="959"/>
    </location>
</feature>
<feature type="compositionally biased region" description="Polar residues" evidence="14">
    <location>
        <begin position="1518"/>
        <end position="1530"/>
    </location>
</feature>
<reference evidence="18" key="1">
    <citation type="submission" date="2022-06" db="EMBL/GenBank/DDBJ databases">
        <authorList>
            <person name="Berger JAMES D."/>
            <person name="Berger JAMES D."/>
        </authorList>
    </citation>
    <scope>NUCLEOTIDE SEQUENCE [LARGE SCALE GENOMIC DNA]</scope>
</reference>
<evidence type="ECO:0000256" key="14">
    <source>
        <dbReference type="SAM" id="MobiDB-lite"/>
    </source>
</evidence>
<feature type="compositionally biased region" description="Low complexity" evidence="14">
    <location>
        <begin position="1505"/>
        <end position="1517"/>
    </location>
</feature>
<dbReference type="Pfam" id="PF22908">
    <property type="entry name" value="PHD_NSD"/>
    <property type="match status" value="1"/>
</dbReference>
<keyword evidence="8" id="KW-0677">Repeat</keyword>
<feature type="region of interest" description="Disordered" evidence="14">
    <location>
        <begin position="367"/>
        <end position="430"/>
    </location>
</feature>
<evidence type="ECO:0000313" key="18">
    <source>
        <dbReference type="Proteomes" id="UP000050795"/>
    </source>
</evidence>
<dbReference type="GO" id="GO:0005634">
    <property type="term" value="C:nucleus"/>
    <property type="evidence" value="ECO:0007669"/>
    <property type="project" value="UniProtKB-SubCell"/>
</dbReference>
<dbReference type="CDD" id="cd15568">
    <property type="entry name" value="PHD5_NSD"/>
    <property type="match status" value="1"/>
</dbReference>
<evidence type="ECO:0000256" key="13">
    <source>
        <dbReference type="ARBA" id="ARBA00023242"/>
    </source>
</evidence>
<dbReference type="InterPro" id="IPR019786">
    <property type="entry name" value="Zinc_finger_PHD-type_CS"/>
</dbReference>
<evidence type="ECO:0000256" key="2">
    <source>
        <dbReference type="ARBA" id="ARBA00004286"/>
    </source>
</evidence>
<feature type="compositionally biased region" description="Polar residues" evidence="14">
    <location>
        <begin position="1"/>
        <end position="20"/>
    </location>
</feature>
<dbReference type="Pfam" id="PF17907">
    <property type="entry name" value="AWS"/>
    <property type="match status" value="1"/>
</dbReference>
<dbReference type="PROSITE" id="PS51215">
    <property type="entry name" value="AWS"/>
    <property type="match status" value="1"/>
</dbReference>
<feature type="compositionally biased region" description="Polar residues" evidence="14">
    <location>
        <begin position="1122"/>
        <end position="1131"/>
    </location>
</feature>
<evidence type="ECO:0000256" key="8">
    <source>
        <dbReference type="ARBA" id="ARBA00022737"/>
    </source>
</evidence>
<dbReference type="GO" id="GO:0032259">
    <property type="term" value="P:methylation"/>
    <property type="evidence" value="ECO:0007669"/>
    <property type="project" value="UniProtKB-KW"/>
</dbReference>
<evidence type="ECO:0000313" key="19">
    <source>
        <dbReference type="WBParaSite" id="TREG1_106340.1"/>
    </source>
</evidence>
<evidence type="ECO:0000259" key="15">
    <source>
        <dbReference type="PROSITE" id="PS50280"/>
    </source>
</evidence>
<evidence type="ECO:0000256" key="5">
    <source>
        <dbReference type="ARBA" id="ARBA00022679"/>
    </source>
</evidence>
<dbReference type="GO" id="GO:0140938">
    <property type="term" value="F:histone H3 methyltransferase activity"/>
    <property type="evidence" value="ECO:0007669"/>
    <property type="project" value="UniProtKB-ARBA"/>
</dbReference>
<evidence type="ECO:0000256" key="1">
    <source>
        <dbReference type="ARBA" id="ARBA00004123"/>
    </source>
</evidence>
<keyword evidence="9" id="KW-0863">Zinc-finger</keyword>
<dbReference type="PROSITE" id="PS50280">
    <property type="entry name" value="SET"/>
    <property type="match status" value="1"/>
</dbReference>
<dbReference type="InterPro" id="IPR001214">
    <property type="entry name" value="SET_dom"/>
</dbReference>